<organism evidence="1 2">
    <name type="scientific">Streptomyces silvisoli</name>
    <dbReference type="NCBI Taxonomy" id="3034235"/>
    <lineage>
        <taxon>Bacteria</taxon>
        <taxon>Bacillati</taxon>
        <taxon>Actinomycetota</taxon>
        <taxon>Actinomycetes</taxon>
        <taxon>Kitasatosporales</taxon>
        <taxon>Streptomycetaceae</taxon>
        <taxon>Streptomyces</taxon>
    </lineage>
</organism>
<evidence type="ECO:0000313" key="1">
    <source>
        <dbReference type="EMBL" id="MDF3293240.1"/>
    </source>
</evidence>
<accession>A0ABT5ZTT2</accession>
<comment type="caution">
    <text evidence="1">The sequence shown here is derived from an EMBL/GenBank/DDBJ whole genome shotgun (WGS) entry which is preliminary data.</text>
</comment>
<dbReference type="Proteomes" id="UP001216579">
    <property type="component" value="Unassembled WGS sequence"/>
</dbReference>
<gene>
    <name evidence="1" type="ORF">P3G67_29310</name>
</gene>
<keyword evidence="2" id="KW-1185">Reference proteome</keyword>
<dbReference type="InterPro" id="IPR032710">
    <property type="entry name" value="NTF2-like_dom_sf"/>
</dbReference>
<dbReference type="Pfam" id="PF07366">
    <property type="entry name" value="SnoaL"/>
    <property type="match status" value="1"/>
</dbReference>
<evidence type="ECO:0000313" key="2">
    <source>
        <dbReference type="Proteomes" id="UP001216579"/>
    </source>
</evidence>
<dbReference type="SUPFAM" id="SSF54427">
    <property type="entry name" value="NTF2-like"/>
    <property type="match status" value="1"/>
</dbReference>
<dbReference type="RefSeq" id="WP_276096179.1">
    <property type="nucleotide sequence ID" value="NZ_JARJBC010000024.1"/>
</dbReference>
<dbReference type="InterPro" id="IPR009959">
    <property type="entry name" value="Cyclase_SnoaL-like"/>
</dbReference>
<reference evidence="1 2" key="1">
    <citation type="submission" date="2023-03" db="EMBL/GenBank/DDBJ databases">
        <title>Draft genome sequence of Streptomyces sp. RB6PN23 isolated from peat swamp forest in Thailand.</title>
        <authorList>
            <person name="Klaysubun C."/>
            <person name="Duangmal K."/>
        </authorList>
    </citation>
    <scope>NUCLEOTIDE SEQUENCE [LARGE SCALE GENOMIC DNA]</scope>
    <source>
        <strain evidence="1 2">RB6PN23</strain>
    </source>
</reference>
<protein>
    <submittedName>
        <fullName evidence="1">Nuclear transport factor 2 family protein</fullName>
    </submittedName>
</protein>
<proteinExistence type="predicted"/>
<dbReference type="EMBL" id="JARJBC010000024">
    <property type="protein sequence ID" value="MDF3293240.1"/>
    <property type="molecule type" value="Genomic_DNA"/>
</dbReference>
<sequence length="147" mass="16117">MNETPTETVRAFLAAVRRRDTDAAMALVSPSAEANLHPLRVRNGGADDIRALVTSTVNAFPDLRLTERNLLELGDVVVVELKLEGTQAADYLGVVNQEKHIDVDQAWRFTVDTAAITGVDAYWCQNQLYRRLAVKRLDEVAIVGGAA</sequence>
<name>A0ABT5ZTT2_9ACTN</name>
<dbReference type="Gene3D" id="3.10.450.50">
    <property type="match status" value="1"/>
</dbReference>